<comment type="caution">
    <text evidence="4">The sequence shown here is derived from an EMBL/GenBank/DDBJ whole genome shotgun (WGS) entry which is preliminary data.</text>
</comment>
<protein>
    <submittedName>
        <fullName evidence="4">Transporter substrate-binding domain-containing protein</fullName>
    </submittedName>
</protein>
<evidence type="ECO:0000313" key="4">
    <source>
        <dbReference type="EMBL" id="MCX2983013.1"/>
    </source>
</evidence>
<dbReference type="InterPro" id="IPR001638">
    <property type="entry name" value="Solute-binding_3/MltF_N"/>
</dbReference>
<name>A0ABT3TL25_9GAMM</name>
<dbReference type="Gene3D" id="3.40.190.10">
    <property type="entry name" value="Periplasmic binding protein-like II"/>
    <property type="match status" value="2"/>
</dbReference>
<gene>
    <name evidence="4" type="ORF">EYC98_19290</name>
</gene>
<dbReference type="EMBL" id="SHNN01000005">
    <property type="protein sequence ID" value="MCX2983013.1"/>
    <property type="molecule type" value="Genomic_DNA"/>
</dbReference>
<organism evidence="4 5">
    <name type="scientific">Candidatus Litorirhabdus singularis</name>
    <dbReference type="NCBI Taxonomy" id="2518993"/>
    <lineage>
        <taxon>Bacteria</taxon>
        <taxon>Pseudomonadati</taxon>
        <taxon>Pseudomonadota</taxon>
        <taxon>Gammaproteobacteria</taxon>
        <taxon>Cellvibrionales</taxon>
        <taxon>Halieaceae</taxon>
        <taxon>Candidatus Litorirhabdus</taxon>
    </lineage>
</organism>
<keyword evidence="2" id="KW-0732">Signal</keyword>
<comment type="similarity">
    <text evidence="1">Belongs to the bacterial solute-binding protein 3 family.</text>
</comment>
<keyword evidence="5" id="KW-1185">Reference proteome</keyword>
<feature type="domain" description="Solute-binding protein family 3/N-terminal" evidence="3">
    <location>
        <begin position="91"/>
        <end position="302"/>
    </location>
</feature>
<dbReference type="Proteomes" id="UP001143362">
    <property type="component" value="Unassembled WGS sequence"/>
</dbReference>
<reference evidence="4" key="1">
    <citation type="submission" date="2019-02" db="EMBL/GenBank/DDBJ databases">
        <authorList>
            <person name="Li S.-H."/>
        </authorList>
    </citation>
    <scope>NUCLEOTIDE SEQUENCE</scope>
    <source>
        <strain evidence="4">IMCC14734</strain>
    </source>
</reference>
<evidence type="ECO:0000256" key="2">
    <source>
        <dbReference type="ARBA" id="ARBA00022729"/>
    </source>
</evidence>
<dbReference type="Pfam" id="PF00497">
    <property type="entry name" value="SBP_bac_3"/>
    <property type="match status" value="1"/>
</dbReference>
<dbReference type="SMART" id="SM00062">
    <property type="entry name" value="PBPb"/>
    <property type="match status" value="1"/>
</dbReference>
<dbReference type="PANTHER" id="PTHR35936:SF25">
    <property type="entry name" value="ABC TRANSPORTER SUBSTRATE-BINDING PROTEIN"/>
    <property type="match status" value="1"/>
</dbReference>
<evidence type="ECO:0000313" key="5">
    <source>
        <dbReference type="Proteomes" id="UP001143362"/>
    </source>
</evidence>
<dbReference type="SUPFAM" id="SSF53850">
    <property type="entry name" value="Periplasmic binding protein-like II"/>
    <property type="match status" value="1"/>
</dbReference>
<accession>A0ABT3TL25</accession>
<evidence type="ECO:0000256" key="1">
    <source>
        <dbReference type="ARBA" id="ARBA00010333"/>
    </source>
</evidence>
<dbReference type="PANTHER" id="PTHR35936">
    <property type="entry name" value="MEMBRANE-BOUND LYTIC MUREIN TRANSGLYCOSYLASE F"/>
    <property type="match status" value="1"/>
</dbReference>
<evidence type="ECO:0000259" key="3">
    <source>
        <dbReference type="SMART" id="SM00062"/>
    </source>
</evidence>
<proteinExistence type="inferred from homology"/>
<sequence length="307" mass="34648">MDLYVTRCISVLRATIGQRLSWHCRKNCLSGRRAEAVLEVGCGIVPRYYSGDYPMLNRLLLAAVLVVSSWSLPALAEEKTVSLMVNTWSPYVDKELPGQGVAMELVTVLFDRAGYRTEIKVEAWRRAMEGVRVGLYDALGATWYTESREQDFIFSEPYLQNDLMMLKLRAFPGDYLELSHLSGRRLGLLSEYEYGIDFAAIPGLTLVPENHDIQSLLNLINRKVDFVIGDRRALVMQLDEFLSGQKGLLVEVPLELPARPLYVAASRSGPQSQEIIDAFNRALAAARSDGSYDKLLADWSEKFQMQR</sequence>